<dbReference type="AlphaFoldDB" id="A0A2S6I874"/>
<reference evidence="1 2" key="1">
    <citation type="submission" date="2018-02" db="EMBL/GenBank/DDBJ databases">
        <title>Genomic Encyclopedia of Archaeal and Bacterial Type Strains, Phase II (KMG-II): from individual species to whole genera.</title>
        <authorList>
            <person name="Goeker M."/>
        </authorList>
    </citation>
    <scope>NUCLEOTIDE SEQUENCE [LARGE SCALE GENOMIC DNA]</scope>
    <source>
        <strain evidence="1 2">DSM 29526</strain>
    </source>
</reference>
<keyword evidence="2" id="KW-1185">Reference proteome</keyword>
<dbReference type="EMBL" id="PTJC01000005">
    <property type="protein sequence ID" value="PPK87688.1"/>
    <property type="molecule type" value="Genomic_DNA"/>
</dbReference>
<name>A0A2S6I874_9BACT</name>
<organism evidence="1 2">
    <name type="scientific">Neolewinella xylanilytica</name>
    <dbReference type="NCBI Taxonomy" id="1514080"/>
    <lineage>
        <taxon>Bacteria</taxon>
        <taxon>Pseudomonadati</taxon>
        <taxon>Bacteroidota</taxon>
        <taxon>Saprospiria</taxon>
        <taxon>Saprospirales</taxon>
        <taxon>Lewinellaceae</taxon>
        <taxon>Neolewinella</taxon>
    </lineage>
</organism>
<comment type="caution">
    <text evidence="1">The sequence shown here is derived from an EMBL/GenBank/DDBJ whole genome shotgun (WGS) entry which is preliminary data.</text>
</comment>
<sequence length="51" mass="5978">MEASIKLTLARKDYQLKQILELQQTNHLERVDSDTQGFEVLDWFRGPDGKD</sequence>
<accession>A0A2S6I874</accession>
<gene>
    <name evidence="1" type="ORF">CLV84_0638</name>
</gene>
<dbReference type="RefSeq" id="WP_170067547.1">
    <property type="nucleotide sequence ID" value="NZ_PTJC01000005.1"/>
</dbReference>
<proteinExistence type="predicted"/>
<evidence type="ECO:0000313" key="2">
    <source>
        <dbReference type="Proteomes" id="UP000237662"/>
    </source>
</evidence>
<evidence type="ECO:0000313" key="1">
    <source>
        <dbReference type="EMBL" id="PPK87688.1"/>
    </source>
</evidence>
<dbReference type="Proteomes" id="UP000237662">
    <property type="component" value="Unassembled WGS sequence"/>
</dbReference>
<protein>
    <submittedName>
        <fullName evidence="1">Uncharacterized protein</fullName>
    </submittedName>
</protein>